<dbReference type="Pfam" id="PF00038">
    <property type="entry name" value="Filament"/>
    <property type="match status" value="1"/>
</dbReference>
<dbReference type="Proteomes" id="UP001488838">
    <property type="component" value="Unassembled WGS sequence"/>
</dbReference>
<comment type="similarity">
    <text evidence="3">Belongs to the intermediate filament family.</text>
</comment>
<dbReference type="EMBL" id="JBBHLL010000333">
    <property type="protein sequence ID" value="KAK7805655.1"/>
    <property type="molecule type" value="Genomic_DNA"/>
</dbReference>
<dbReference type="SUPFAM" id="SSF64593">
    <property type="entry name" value="Intermediate filament protein, coiled coil region"/>
    <property type="match status" value="1"/>
</dbReference>
<dbReference type="PANTHER" id="PTHR23239:SF96">
    <property type="entry name" value="KERATIN, TYPE I CYTOSKELETAL 9"/>
    <property type="match status" value="1"/>
</dbReference>
<evidence type="ECO:0000313" key="8">
    <source>
        <dbReference type="Proteomes" id="UP001488838"/>
    </source>
</evidence>
<keyword evidence="5" id="KW-0812">Transmembrane</keyword>
<reference evidence="7 8" key="1">
    <citation type="journal article" date="2023" name="bioRxiv">
        <title>Conserved and derived expression patterns and positive selection on dental genes reveal complex evolutionary context of ever-growing rodent molars.</title>
        <authorList>
            <person name="Calamari Z.T."/>
            <person name="Song A."/>
            <person name="Cohen E."/>
            <person name="Akter M."/>
            <person name="Roy R.D."/>
            <person name="Hallikas O."/>
            <person name="Christensen M.M."/>
            <person name="Li P."/>
            <person name="Marangoni P."/>
            <person name="Jernvall J."/>
            <person name="Klein O.D."/>
        </authorList>
    </citation>
    <scope>NUCLEOTIDE SEQUENCE [LARGE SCALE GENOMIC DNA]</scope>
    <source>
        <strain evidence="7">V071</strain>
    </source>
</reference>
<dbReference type="Gene3D" id="1.20.5.1160">
    <property type="entry name" value="Vasodilator-stimulated phosphoprotein"/>
    <property type="match status" value="1"/>
</dbReference>
<dbReference type="GO" id="GO:0045109">
    <property type="term" value="P:intermediate filament organization"/>
    <property type="evidence" value="ECO:0007669"/>
    <property type="project" value="TreeGrafter"/>
</dbReference>
<feature type="domain" description="IF rod" evidence="6">
    <location>
        <begin position="1"/>
        <end position="276"/>
    </location>
</feature>
<dbReference type="AlphaFoldDB" id="A0AAW0HU09"/>
<keyword evidence="8" id="KW-1185">Reference proteome</keyword>
<dbReference type="GO" id="GO:0005882">
    <property type="term" value="C:intermediate filament"/>
    <property type="evidence" value="ECO:0007669"/>
    <property type="project" value="UniProtKB-KW"/>
</dbReference>
<dbReference type="Gene3D" id="1.20.5.500">
    <property type="entry name" value="Single helix bin"/>
    <property type="match status" value="1"/>
</dbReference>
<evidence type="ECO:0000256" key="3">
    <source>
        <dbReference type="RuleBase" id="RU000685"/>
    </source>
</evidence>
<comment type="caution">
    <text evidence="7">The sequence shown here is derived from an EMBL/GenBank/DDBJ whole genome shotgun (WGS) entry which is preliminary data.</text>
</comment>
<dbReference type="PANTHER" id="PTHR23239">
    <property type="entry name" value="INTERMEDIATE FILAMENT"/>
    <property type="match status" value="1"/>
</dbReference>
<dbReference type="PROSITE" id="PS51842">
    <property type="entry name" value="IF_ROD_2"/>
    <property type="match status" value="1"/>
</dbReference>
<evidence type="ECO:0000313" key="7">
    <source>
        <dbReference type="EMBL" id="KAK7805655.1"/>
    </source>
</evidence>
<evidence type="ECO:0000256" key="1">
    <source>
        <dbReference type="ARBA" id="ARBA00022754"/>
    </source>
</evidence>
<feature type="coiled-coil region" evidence="4">
    <location>
        <begin position="61"/>
        <end position="275"/>
    </location>
</feature>
<keyword evidence="5" id="KW-1133">Transmembrane helix</keyword>
<keyword evidence="2 4" id="KW-0175">Coiled coil</keyword>
<dbReference type="Gene3D" id="1.20.5.170">
    <property type="match status" value="1"/>
</dbReference>
<dbReference type="FunFam" id="1.20.5.170:FF:000002">
    <property type="entry name" value="Type I keratin KA11"/>
    <property type="match status" value="1"/>
</dbReference>
<dbReference type="InterPro" id="IPR002957">
    <property type="entry name" value="Keratin_I"/>
</dbReference>
<dbReference type="PROSITE" id="PS00226">
    <property type="entry name" value="IF_ROD_1"/>
    <property type="match status" value="1"/>
</dbReference>
<keyword evidence="5" id="KW-0472">Membrane</keyword>
<proteinExistence type="inferred from homology"/>
<dbReference type="InterPro" id="IPR039008">
    <property type="entry name" value="IF_rod_dom"/>
</dbReference>
<evidence type="ECO:0000259" key="6">
    <source>
        <dbReference type="PROSITE" id="PS51842"/>
    </source>
</evidence>
<dbReference type="FunFam" id="1.20.5.500:FF:000001">
    <property type="entry name" value="Type II keratin 23"/>
    <property type="match status" value="1"/>
</dbReference>
<dbReference type="SMART" id="SM01391">
    <property type="entry name" value="Filament"/>
    <property type="match status" value="1"/>
</dbReference>
<name>A0AAW0HU09_MYOGA</name>
<accession>A0AAW0HU09</accession>
<dbReference type="InterPro" id="IPR018039">
    <property type="entry name" value="IF_conserved"/>
</dbReference>
<evidence type="ECO:0000256" key="5">
    <source>
        <dbReference type="SAM" id="Phobius"/>
    </source>
</evidence>
<sequence length="276" mass="31830">MVMIVDLTTRNNKALLDMDNTRMTMDDFRVKALEVPVGSGTLLIILYPWLTCRFEMEQTLRQGVEADINGLQKVLDSLKMEKSDLEIQIDTLEEELKAVKKNHREEMKQLTGQNDGDVSVEIDVAPSTDLTQILNDMREEYEQLISKNRQDIEQHYESKMTQIEQEVTNSGQEMESNMKEVSQLQHSIQELEIELQTQLSTKSALENALEDTKNRYCGQLQQIQEQISQVEAQLAEVRAETECQNQEYGILLGIKTRLEKEIETYRNLLEGGQQDL</sequence>
<gene>
    <name evidence="7" type="ORF">U0070_009804</name>
</gene>
<protein>
    <recommendedName>
        <fullName evidence="6">IF rod domain-containing protein</fullName>
    </recommendedName>
</protein>
<organism evidence="7 8">
    <name type="scientific">Myodes glareolus</name>
    <name type="common">Bank vole</name>
    <name type="synonym">Clethrionomys glareolus</name>
    <dbReference type="NCBI Taxonomy" id="447135"/>
    <lineage>
        <taxon>Eukaryota</taxon>
        <taxon>Metazoa</taxon>
        <taxon>Chordata</taxon>
        <taxon>Craniata</taxon>
        <taxon>Vertebrata</taxon>
        <taxon>Euteleostomi</taxon>
        <taxon>Mammalia</taxon>
        <taxon>Eutheria</taxon>
        <taxon>Euarchontoglires</taxon>
        <taxon>Glires</taxon>
        <taxon>Rodentia</taxon>
        <taxon>Myomorpha</taxon>
        <taxon>Muroidea</taxon>
        <taxon>Cricetidae</taxon>
        <taxon>Arvicolinae</taxon>
        <taxon>Myodes</taxon>
    </lineage>
</organism>
<evidence type="ECO:0000256" key="2">
    <source>
        <dbReference type="ARBA" id="ARBA00023054"/>
    </source>
</evidence>
<dbReference type="GO" id="GO:0030855">
    <property type="term" value="P:epithelial cell differentiation"/>
    <property type="evidence" value="ECO:0007669"/>
    <property type="project" value="TreeGrafter"/>
</dbReference>
<dbReference type="GO" id="GO:0005198">
    <property type="term" value="F:structural molecule activity"/>
    <property type="evidence" value="ECO:0007669"/>
    <property type="project" value="InterPro"/>
</dbReference>
<feature type="transmembrane region" description="Helical" evidence="5">
    <location>
        <begin position="32"/>
        <end position="50"/>
    </location>
</feature>
<evidence type="ECO:0000256" key="4">
    <source>
        <dbReference type="SAM" id="Coils"/>
    </source>
</evidence>
<keyword evidence="1 3" id="KW-0403">Intermediate filament</keyword>